<protein>
    <submittedName>
        <fullName evidence="1">Uncharacterized protein</fullName>
    </submittedName>
</protein>
<accession>A0A0P7ZMC7</accession>
<dbReference type="OrthoDB" id="6371032at2"/>
<name>A0A0P7ZMC7_9GAMM</name>
<sequence>MEEDEFDSSQLELPGLAFSSSEDLTVALDELEQEISRIQLSDEERELLRRFRKATEDNRRMVLQLLGR</sequence>
<proteinExistence type="predicted"/>
<dbReference type="PATRIC" id="fig|1305731.5.peg.3257"/>
<gene>
    <name evidence="1" type="ORF">HLUCCX14_02345</name>
</gene>
<dbReference type="STRING" id="1305731.GCA_000934705_01403"/>
<organism evidence="1 2">
    <name type="scientific">Marinobacter excellens HL-55</name>
    <dbReference type="NCBI Taxonomy" id="1305731"/>
    <lineage>
        <taxon>Bacteria</taxon>
        <taxon>Pseudomonadati</taxon>
        <taxon>Pseudomonadota</taxon>
        <taxon>Gammaproteobacteria</taxon>
        <taxon>Pseudomonadales</taxon>
        <taxon>Marinobacteraceae</taxon>
        <taxon>Marinobacter</taxon>
    </lineage>
</organism>
<dbReference type="EMBL" id="LJZQ01000002">
    <property type="protein sequence ID" value="KPQ30416.1"/>
    <property type="molecule type" value="Genomic_DNA"/>
</dbReference>
<dbReference type="Proteomes" id="UP000050416">
    <property type="component" value="Unassembled WGS sequence"/>
</dbReference>
<evidence type="ECO:0000313" key="1">
    <source>
        <dbReference type="EMBL" id="KPQ30416.1"/>
    </source>
</evidence>
<comment type="caution">
    <text evidence="1">The sequence shown here is derived from an EMBL/GenBank/DDBJ whole genome shotgun (WGS) entry which is preliminary data.</text>
</comment>
<reference evidence="1 2" key="1">
    <citation type="submission" date="2015-09" db="EMBL/GenBank/DDBJ databases">
        <title>Identification and resolution of microdiversity through metagenomic sequencing of parallel consortia.</title>
        <authorList>
            <person name="Nelson W.C."/>
            <person name="Romine M.F."/>
            <person name="Lindemann S.R."/>
        </authorList>
    </citation>
    <scope>NUCLEOTIDE SEQUENCE [LARGE SCALE GENOMIC DNA]</scope>
    <source>
        <strain evidence="1">HL-55</strain>
    </source>
</reference>
<evidence type="ECO:0000313" key="2">
    <source>
        <dbReference type="Proteomes" id="UP000050416"/>
    </source>
</evidence>
<dbReference type="AlphaFoldDB" id="A0A0P7ZMC7"/>